<sequence>MEKSFQFCLVGRCLTDSVVHFPLLRNTIADLWHLIGGICITNLGEKRYIFQFFNKVDIHRVLVGTPWFFNNHLLILQRLSMKEDPATLVLNSTKFWIQVHELPLGIMTEPMAQQFGNFCGQFIEYDTSIPSWGHKKLGHGESYCPYRLRIEPSKIIFGWDLSLRAVPKRRAMVGKIQGKIWAKIWGIMSYSNINQLGSNQQIFPNMKSQRSTWSKGGMHIDGLEYGPMELVSEEDNDPITALERKKRQRIMEGPLVIVGSNVGNSSLILSASSDDQSSQDYSLNDLGFIGRWLTWERGRFASTNIKERLDRGVATLDWVDLFPGYQVQHLSHSFSDHCPIQLDTMGVSRNDRHYNSMMFQFEAKWCLENSFEEMVKTWWEDATGSIPSRLQSMGRQMQNWSKGRSKELKRNRFELEGKLIRLYGQDPSDEMLAKIMEVQAKLNLEADKEELFCKQHARVNWLKNGDRNTSYFHKIVV</sequence>
<dbReference type="PANTHER" id="PTHR31286:SF153">
    <property type="entry name" value="DUF4283 DOMAIN PROTEIN"/>
    <property type="match status" value="1"/>
</dbReference>
<name>A0A2P5XEL4_GOSBA</name>
<dbReference type="AlphaFoldDB" id="A0A2P5XEL4"/>
<dbReference type="PANTHER" id="PTHR31286">
    <property type="entry name" value="GLYCINE-RICH CELL WALL STRUCTURAL PROTEIN 1.8-LIKE"/>
    <property type="match status" value="1"/>
</dbReference>
<reference evidence="2 3" key="1">
    <citation type="submission" date="2015-01" db="EMBL/GenBank/DDBJ databases">
        <title>Genome of allotetraploid Gossypium barbadense reveals genomic plasticity and fiber elongation in cotton evolution.</title>
        <authorList>
            <person name="Chen X."/>
            <person name="Liu X."/>
            <person name="Zhao B."/>
            <person name="Zheng H."/>
            <person name="Hu Y."/>
            <person name="Lu G."/>
            <person name="Yang C."/>
            <person name="Chen J."/>
            <person name="Shan C."/>
            <person name="Zhang L."/>
            <person name="Zhou Y."/>
            <person name="Wang L."/>
            <person name="Guo W."/>
            <person name="Bai Y."/>
            <person name="Ruan J."/>
            <person name="Shangguan X."/>
            <person name="Mao Y."/>
            <person name="Jiang J."/>
            <person name="Zhu Y."/>
            <person name="Lei J."/>
            <person name="Kang H."/>
            <person name="Chen S."/>
            <person name="He X."/>
            <person name="Wang R."/>
            <person name="Wang Y."/>
            <person name="Chen J."/>
            <person name="Wang L."/>
            <person name="Yu S."/>
            <person name="Wang B."/>
            <person name="Wei J."/>
            <person name="Song S."/>
            <person name="Lu X."/>
            <person name="Gao Z."/>
            <person name="Gu W."/>
            <person name="Deng X."/>
            <person name="Ma D."/>
            <person name="Wang S."/>
            <person name="Liang W."/>
            <person name="Fang L."/>
            <person name="Cai C."/>
            <person name="Zhu X."/>
            <person name="Zhou B."/>
            <person name="Zhang Y."/>
            <person name="Chen Z."/>
            <person name="Xu S."/>
            <person name="Zhu R."/>
            <person name="Wang S."/>
            <person name="Zhang T."/>
            <person name="Zhao G."/>
        </authorList>
    </citation>
    <scope>NUCLEOTIDE SEQUENCE [LARGE SCALE GENOMIC DNA]</scope>
    <source>
        <strain evidence="3">cv. Xinhai21</strain>
        <tissue evidence="2">Leaf</tissue>
    </source>
</reference>
<gene>
    <name evidence="2" type="ORF">GOBAR_AA18871</name>
</gene>
<dbReference type="Pfam" id="PF14111">
    <property type="entry name" value="DUF4283"/>
    <property type="match status" value="1"/>
</dbReference>
<organism evidence="2 3">
    <name type="scientific">Gossypium barbadense</name>
    <name type="common">Sea Island cotton</name>
    <name type="synonym">Hibiscus barbadensis</name>
    <dbReference type="NCBI Taxonomy" id="3634"/>
    <lineage>
        <taxon>Eukaryota</taxon>
        <taxon>Viridiplantae</taxon>
        <taxon>Streptophyta</taxon>
        <taxon>Embryophyta</taxon>
        <taxon>Tracheophyta</taxon>
        <taxon>Spermatophyta</taxon>
        <taxon>Magnoliopsida</taxon>
        <taxon>eudicotyledons</taxon>
        <taxon>Gunneridae</taxon>
        <taxon>Pentapetalae</taxon>
        <taxon>rosids</taxon>
        <taxon>malvids</taxon>
        <taxon>Malvales</taxon>
        <taxon>Malvaceae</taxon>
        <taxon>Malvoideae</taxon>
        <taxon>Gossypium</taxon>
    </lineage>
</organism>
<protein>
    <recommendedName>
        <fullName evidence="1">DUF4283 domain-containing protein</fullName>
    </recommendedName>
</protein>
<evidence type="ECO:0000259" key="1">
    <source>
        <dbReference type="Pfam" id="PF14111"/>
    </source>
</evidence>
<dbReference type="EMBL" id="KZ665053">
    <property type="protein sequence ID" value="PPS01790.1"/>
    <property type="molecule type" value="Genomic_DNA"/>
</dbReference>
<dbReference type="InterPro" id="IPR025558">
    <property type="entry name" value="DUF4283"/>
</dbReference>
<dbReference type="InterPro" id="IPR040256">
    <property type="entry name" value="At4g02000-like"/>
</dbReference>
<proteinExistence type="predicted"/>
<dbReference type="OrthoDB" id="1751786at2759"/>
<dbReference type="SUPFAM" id="SSF56219">
    <property type="entry name" value="DNase I-like"/>
    <property type="match status" value="1"/>
</dbReference>
<accession>A0A2P5XEL4</accession>
<evidence type="ECO:0000313" key="3">
    <source>
        <dbReference type="Proteomes" id="UP000239757"/>
    </source>
</evidence>
<dbReference type="InterPro" id="IPR036691">
    <property type="entry name" value="Endo/exonu/phosph_ase_sf"/>
</dbReference>
<feature type="domain" description="DUF4283" evidence="1">
    <location>
        <begin position="2"/>
        <end position="86"/>
    </location>
</feature>
<evidence type="ECO:0000313" key="2">
    <source>
        <dbReference type="EMBL" id="PPS01790.1"/>
    </source>
</evidence>
<dbReference type="Proteomes" id="UP000239757">
    <property type="component" value="Unassembled WGS sequence"/>
</dbReference>